<evidence type="ECO:0000313" key="2">
    <source>
        <dbReference type="EMBL" id="KAK6352540.1"/>
    </source>
</evidence>
<feature type="region of interest" description="Disordered" evidence="1">
    <location>
        <begin position="75"/>
        <end position="108"/>
    </location>
</feature>
<protein>
    <recommendedName>
        <fullName evidence="4">F-box domain-containing protein</fullName>
    </recommendedName>
</protein>
<accession>A0AAV9V0D8</accession>
<gene>
    <name evidence="2" type="ORF">TWF730_009364</name>
</gene>
<feature type="compositionally biased region" description="Acidic residues" evidence="1">
    <location>
        <begin position="91"/>
        <end position="100"/>
    </location>
</feature>
<reference evidence="2 3" key="1">
    <citation type="submission" date="2019-10" db="EMBL/GenBank/DDBJ databases">
        <authorList>
            <person name="Palmer J.M."/>
        </authorList>
    </citation>
    <scope>NUCLEOTIDE SEQUENCE [LARGE SCALE GENOMIC DNA]</scope>
    <source>
        <strain evidence="2 3">TWF730</strain>
    </source>
</reference>
<proteinExistence type="predicted"/>
<dbReference type="Proteomes" id="UP001373714">
    <property type="component" value="Unassembled WGS sequence"/>
</dbReference>
<evidence type="ECO:0000313" key="3">
    <source>
        <dbReference type="Proteomes" id="UP001373714"/>
    </source>
</evidence>
<comment type="caution">
    <text evidence="2">The sequence shown here is derived from an EMBL/GenBank/DDBJ whole genome shotgun (WGS) entry which is preliminary data.</text>
</comment>
<dbReference type="EMBL" id="JAVHNS010000006">
    <property type="protein sequence ID" value="KAK6352540.1"/>
    <property type="molecule type" value="Genomic_DNA"/>
</dbReference>
<organism evidence="2 3">
    <name type="scientific">Orbilia blumenaviensis</name>
    <dbReference type="NCBI Taxonomy" id="1796055"/>
    <lineage>
        <taxon>Eukaryota</taxon>
        <taxon>Fungi</taxon>
        <taxon>Dikarya</taxon>
        <taxon>Ascomycota</taxon>
        <taxon>Pezizomycotina</taxon>
        <taxon>Orbiliomycetes</taxon>
        <taxon>Orbiliales</taxon>
        <taxon>Orbiliaceae</taxon>
        <taxon>Orbilia</taxon>
    </lineage>
</organism>
<evidence type="ECO:0008006" key="4">
    <source>
        <dbReference type="Google" id="ProtNLM"/>
    </source>
</evidence>
<dbReference type="AlphaFoldDB" id="A0AAV9V0D8"/>
<sequence length="350" mass="39964">MITTKPTNIRTRSDVTTVTRLLCTRLPPELVLDILDLAEYTAYALLGSRNEGVSTWFTCPKTYLAVVVPRLPSYTTASQTTPNTPTHTTTEEEVEVETEEEKTPNKNKNEDRIKSLRITLKTHGHSPPQWYGNRHNRSLSGWTGIELWRAKHPHYKSEMKNALLSQAKLISINDGDPMSRATYISDPGDMDHRYNEVWEGVSMVEGDCLCDDAGRAGCEVEDFPGVVREYIGSGYAEEGNGEGGIYRVGKWIVQRNMNSKKDDEYRDYEVTWDADVDGPGPGRWLWDWEYKYKDENGKVLNPDWLEKGNVPNGRFVRELREGDILRITLRAQNPVGWCSIKKCQVEAWWA</sequence>
<keyword evidence="3" id="KW-1185">Reference proteome</keyword>
<evidence type="ECO:0000256" key="1">
    <source>
        <dbReference type="SAM" id="MobiDB-lite"/>
    </source>
</evidence>
<name>A0AAV9V0D8_9PEZI</name>